<dbReference type="GO" id="GO:0022857">
    <property type="term" value="F:transmembrane transporter activity"/>
    <property type="evidence" value="ECO:0007669"/>
    <property type="project" value="InterPro"/>
</dbReference>
<sequence length="416" mass="43447">MPRRASTPRPKPARLPYAFWIIWASLLINKAGGFVMVMMTIYLTVQRDLSLSMAGIVVGAHGAGAIGGMLTGGVLTDRIGRKKTIVTSMFATTIVLGVLVVVSNVFLIAALVTVLGFVSVMAGPASVAAIADVVEPEERSRAFNIMYWAQTLGMGAASLLGGLLAMFSFPLLFALDAVSALTAGLLVLFGVRESLKKGDDPVTGEPEPDRGTLGRVLRDRPYMLFVGLTFMQALMFSQTSSTLPLAMKRDGLSETQFGTALACGTVLVVLGQLAVPRLIDRFGKAQVLAVSLAGSGLGFGLLGFASTFAMYVSCVLVWTVASMLAAPPNATIIAELSPGPMRGRYQGVFSVTFAAAAFVAPTAGGFTLQYLGDWHWAIVCLVGVAAAAGHLLTGPARERAAKERAALTAANAVKAA</sequence>
<dbReference type="InterPro" id="IPR050171">
    <property type="entry name" value="MFS_Transporters"/>
</dbReference>
<protein>
    <submittedName>
        <fullName evidence="9">MFS family permease</fullName>
    </submittedName>
</protein>
<feature type="transmembrane region" description="Helical" evidence="7">
    <location>
        <begin position="287"/>
        <end position="309"/>
    </location>
</feature>
<dbReference type="GO" id="GO:0005886">
    <property type="term" value="C:plasma membrane"/>
    <property type="evidence" value="ECO:0007669"/>
    <property type="project" value="UniProtKB-SubCell"/>
</dbReference>
<evidence type="ECO:0000256" key="1">
    <source>
        <dbReference type="ARBA" id="ARBA00004651"/>
    </source>
</evidence>
<dbReference type="InterPro" id="IPR011701">
    <property type="entry name" value="MFS"/>
</dbReference>
<evidence type="ECO:0000256" key="4">
    <source>
        <dbReference type="ARBA" id="ARBA00022692"/>
    </source>
</evidence>
<reference evidence="9 10" key="1">
    <citation type="submission" date="2020-08" db="EMBL/GenBank/DDBJ databases">
        <title>Genomic Encyclopedia of Type Strains, Phase IV (KMG-IV): sequencing the most valuable type-strain genomes for metagenomic binning, comparative biology and taxonomic classification.</title>
        <authorList>
            <person name="Goeker M."/>
        </authorList>
    </citation>
    <scope>NUCLEOTIDE SEQUENCE [LARGE SCALE GENOMIC DNA]</scope>
    <source>
        <strain evidence="9 10">YIM 65646</strain>
    </source>
</reference>
<comment type="subcellular location">
    <subcellularLocation>
        <location evidence="1">Cell membrane</location>
        <topology evidence="1">Multi-pass membrane protein</topology>
    </subcellularLocation>
</comment>
<evidence type="ECO:0000259" key="8">
    <source>
        <dbReference type="PROSITE" id="PS50850"/>
    </source>
</evidence>
<evidence type="ECO:0000313" key="9">
    <source>
        <dbReference type="EMBL" id="MBB6038976.1"/>
    </source>
</evidence>
<organism evidence="9 10">
    <name type="scientific">Phytomonospora endophytica</name>
    <dbReference type="NCBI Taxonomy" id="714109"/>
    <lineage>
        <taxon>Bacteria</taxon>
        <taxon>Bacillati</taxon>
        <taxon>Actinomycetota</taxon>
        <taxon>Actinomycetes</taxon>
        <taxon>Micromonosporales</taxon>
        <taxon>Micromonosporaceae</taxon>
        <taxon>Phytomonospora</taxon>
    </lineage>
</organism>
<dbReference type="AlphaFoldDB" id="A0A841FSF7"/>
<dbReference type="PANTHER" id="PTHR23517">
    <property type="entry name" value="RESISTANCE PROTEIN MDTM, PUTATIVE-RELATED-RELATED"/>
    <property type="match status" value="1"/>
</dbReference>
<feature type="domain" description="Major facilitator superfamily (MFS) profile" evidence="8">
    <location>
        <begin position="18"/>
        <end position="401"/>
    </location>
</feature>
<keyword evidence="10" id="KW-1185">Reference proteome</keyword>
<keyword evidence="6 7" id="KW-0472">Membrane</keyword>
<proteinExistence type="predicted"/>
<feature type="transmembrane region" description="Helical" evidence="7">
    <location>
        <begin position="374"/>
        <end position="394"/>
    </location>
</feature>
<feature type="transmembrane region" description="Helical" evidence="7">
    <location>
        <begin position="108"/>
        <end position="133"/>
    </location>
</feature>
<feature type="transmembrane region" description="Helical" evidence="7">
    <location>
        <begin position="315"/>
        <end position="336"/>
    </location>
</feature>
<feature type="transmembrane region" description="Helical" evidence="7">
    <location>
        <begin position="348"/>
        <end position="368"/>
    </location>
</feature>
<comment type="caution">
    <text evidence="9">The sequence shown here is derived from an EMBL/GenBank/DDBJ whole genome shotgun (WGS) entry which is preliminary data.</text>
</comment>
<keyword evidence="3" id="KW-1003">Cell membrane</keyword>
<feature type="transmembrane region" description="Helical" evidence="7">
    <location>
        <begin position="20"/>
        <end position="43"/>
    </location>
</feature>
<dbReference type="RefSeq" id="WP_239122195.1">
    <property type="nucleotide sequence ID" value="NZ_BONT01000055.1"/>
</dbReference>
<feature type="transmembrane region" description="Helical" evidence="7">
    <location>
        <begin position="257"/>
        <end position="275"/>
    </location>
</feature>
<dbReference type="InterPro" id="IPR020846">
    <property type="entry name" value="MFS_dom"/>
</dbReference>
<keyword evidence="2" id="KW-0813">Transport</keyword>
<evidence type="ECO:0000313" key="10">
    <source>
        <dbReference type="Proteomes" id="UP000548476"/>
    </source>
</evidence>
<dbReference type="Proteomes" id="UP000548476">
    <property type="component" value="Unassembled WGS sequence"/>
</dbReference>
<feature type="transmembrane region" description="Helical" evidence="7">
    <location>
        <begin position="220"/>
        <end position="237"/>
    </location>
</feature>
<dbReference type="Gene3D" id="1.20.1250.20">
    <property type="entry name" value="MFS general substrate transporter like domains"/>
    <property type="match status" value="1"/>
</dbReference>
<evidence type="ECO:0000256" key="7">
    <source>
        <dbReference type="SAM" id="Phobius"/>
    </source>
</evidence>
<feature type="transmembrane region" description="Helical" evidence="7">
    <location>
        <begin position="145"/>
        <end position="165"/>
    </location>
</feature>
<evidence type="ECO:0000256" key="5">
    <source>
        <dbReference type="ARBA" id="ARBA00022989"/>
    </source>
</evidence>
<keyword evidence="4 7" id="KW-0812">Transmembrane</keyword>
<gene>
    <name evidence="9" type="ORF">HNR73_006865</name>
</gene>
<name>A0A841FSF7_9ACTN</name>
<dbReference type="PANTHER" id="PTHR23517:SF2">
    <property type="entry name" value="MULTIDRUG RESISTANCE PROTEIN MDTH"/>
    <property type="match status" value="1"/>
</dbReference>
<feature type="transmembrane region" description="Helical" evidence="7">
    <location>
        <begin position="49"/>
        <end position="72"/>
    </location>
</feature>
<feature type="transmembrane region" description="Helical" evidence="7">
    <location>
        <begin position="171"/>
        <end position="191"/>
    </location>
</feature>
<dbReference type="EMBL" id="JACHGT010000019">
    <property type="protein sequence ID" value="MBB6038976.1"/>
    <property type="molecule type" value="Genomic_DNA"/>
</dbReference>
<keyword evidence="5 7" id="KW-1133">Transmembrane helix</keyword>
<dbReference type="InterPro" id="IPR036259">
    <property type="entry name" value="MFS_trans_sf"/>
</dbReference>
<accession>A0A841FSF7</accession>
<dbReference type="PROSITE" id="PS50850">
    <property type="entry name" value="MFS"/>
    <property type="match status" value="1"/>
</dbReference>
<evidence type="ECO:0000256" key="2">
    <source>
        <dbReference type="ARBA" id="ARBA00022448"/>
    </source>
</evidence>
<evidence type="ECO:0000256" key="6">
    <source>
        <dbReference type="ARBA" id="ARBA00023136"/>
    </source>
</evidence>
<evidence type="ECO:0000256" key="3">
    <source>
        <dbReference type="ARBA" id="ARBA00022475"/>
    </source>
</evidence>
<dbReference type="SUPFAM" id="SSF103473">
    <property type="entry name" value="MFS general substrate transporter"/>
    <property type="match status" value="1"/>
</dbReference>
<dbReference type="Pfam" id="PF07690">
    <property type="entry name" value="MFS_1"/>
    <property type="match status" value="1"/>
</dbReference>
<feature type="transmembrane region" description="Helical" evidence="7">
    <location>
        <begin position="84"/>
        <end position="102"/>
    </location>
</feature>